<protein>
    <recommendedName>
        <fullName evidence="2">Antitoxin</fullName>
    </recommendedName>
</protein>
<dbReference type="OrthoDB" id="7069202at2"/>
<dbReference type="AlphaFoldDB" id="A0A6I3XFU8"/>
<dbReference type="NCBIfam" id="TIGR01552">
    <property type="entry name" value="phd_fam"/>
    <property type="match status" value="1"/>
</dbReference>
<gene>
    <name evidence="3" type="ORF">GJV26_18365</name>
</gene>
<reference evidence="3 4" key="1">
    <citation type="submission" date="2019-11" db="EMBL/GenBank/DDBJ databases">
        <title>Draft Genome Sequences of Six Type Strains of the Genus Massilia.</title>
        <authorList>
            <person name="Miess H."/>
            <person name="Frediansyah A."/>
            <person name="Goeker M."/>
            <person name="Gross H."/>
        </authorList>
    </citation>
    <scope>NUCLEOTIDE SEQUENCE [LARGE SCALE GENOMIC DNA]</scope>
    <source>
        <strain evidence="3 4">DSM 17513</strain>
    </source>
</reference>
<comment type="similarity">
    <text evidence="1 2">Belongs to the phD/YefM antitoxin family.</text>
</comment>
<keyword evidence="4" id="KW-1185">Reference proteome</keyword>
<dbReference type="RefSeq" id="WP_155710102.1">
    <property type="nucleotide sequence ID" value="NZ_BMWU01000031.1"/>
</dbReference>
<proteinExistence type="inferred from homology"/>
<evidence type="ECO:0000256" key="2">
    <source>
        <dbReference type="RuleBase" id="RU362080"/>
    </source>
</evidence>
<comment type="caution">
    <text evidence="3">The sequence shown here is derived from an EMBL/GenBank/DDBJ whole genome shotgun (WGS) entry which is preliminary data.</text>
</comment>
<sequence length="95" mass="10585">MAAAEQVKPISYLKSHTTDIVNSFDAGQEEPIIITQNGEAKMVVMSIDAYRESRRRVERMEEQHAFMKLVALGNKEIAAGDAVTEEAFLADLDKD</sequence>
<accession>A0A6I3XFU8</accession>
<dbReference type="SUPFAM" id="SSF143120">
    <property type="entry name" value="YefM-like"/>
    <property type="match status" value="1"/>
</dbReference>
<evidence type="ECO:0000313" key="3">
    <source>
        <dbReference type="EMBL" id="MUI14406.1"/>
    </source>
</evidence>
<comment type="function">
    <text evidence="2">Antitoxin component of a type II toxin-antitoxin (TA) system.</text>
</comment>
<evidence type="ECO:0000256" key="1">
    <source>
        <dbReference type="ARBA" id="ARBA00009981"/>
    </source>
</evidence>
<dbReference type="Pfam" id="PF02604">
    <property type="entry name" value="PhdYeFM_antitox"/>
    <property type="match status" value="1"/>
</dbReference>
<dbReference type="EMBL" id="WNWM01000002">
    <property type="protein sequence ID" value="MUI14406.1"/>
    <property type="molecule type" value="Genomic_DNA"/>
</dbReference>
<organism evidence="3 4">
    <name type="scientific">Pseudoduganella dura</name>
    <dbReference type="NCBI Taxonomy" id="321982"/>
    <lineage>
        <taxon>Bacteria</taxon>
        <taxon>Pseudomonadati</taxon>
        <taxon>Pseudomonadota</taxon>
        <taxon>Betaproteobacteria</taxon>
        <taxon>Burkholderiales</taxon>
        <taxon>Oxalobacteraceae</taxon>
        <taxon>Telluria group</taxon>
        <taxon>Pseudoduganella</taxon>
    </lineage>
</organism>
<dbReference type="InterPro" id="IPR006442">
    <property type="entry name" value="Antitoxin_Phd/YefM"/>
</dbReference>
<name>A0A6I3XFU8_9BURK</name>
<evidence type="ECO:0000313" key="4">
    <source>
        <dbReference type="Proteomes" id="UP000431684"/>
    </source>
</evidence>
<dbReference type="Proteomes" id="UP000431684">
    <property type="component" value="Unassembled WGS sequence"/>
</dbReference>
<dbReference type="InterPro" id="IPR036165">
    <property type="entry name" value="YefM-like_sf"/>
</dbReference>
<dbReference type="Gene3D" id="3.40.1620.10">
    <property type="entry name" value="YefM-like domain"/>
    <property type="match status" value="1"/>
</dbReference>